<dbReference type="GO" id="GO:0003677">
    <property type="term" value="F:DNA binding"/>
    <property type="evidence" value="ECO:0007669"/>
    <property type="project" value="UniProtKB-KW"/>
</dbReference>
<dbReference type="PANTHER" id="PTHR46797:SF23">
    <property type="entry name" value="HTH-TYPE TRANSCRIPTIONAL REGULATOR SUTR"/>
    <property type="match status" value="1"/>
</dbReference>
<dbReference type="SUPFAM" id="SSF47413">
    <property type="entry name" value="lambda repressor-like DNA-binding domains"/>
    <property type="match status" value="1"/>
</dbReference>
<keyword evidence="2" id="KW-0805">Transcription regulation</keyword>
<keyword evidence="7" id="KW-1185">Reference proteome</keyword>
<dbReference type="Pfam" id="PF01381">
    <property type="entry name" value="HTH_3"/>
    <property type="match status" value="1"/>
</dbReference>
<dbReference type="InterPro" id="IPR001387">
    <property type="entry name" value="Cro/C1-type_HTH"/>
</dbReference>
<dbReference type="AlphaFoldDB" id="A0A858R8S4"/>
<dbReference type="Pfam" id="PF06114">
    <property type="entry name" value="Peptidase_M78"/>
    <property type="match status" value="1"/>
</dbReference>
<keyword evidence="4" id="KW-0804">Transcription</keyword>
<dbReference type="GO" id="GO:0005829">
    <property type="term" value="C:cytosol"/>
    <property type="evidence" value="ECO:0007669"/>
    <property type="project" value="TreeGrafter"/>
</dbReference>
<dbReference type="PROSITE" id="PS50943">
    <property type="entry name" value="HTH_CROC1"/>
    <property type="match status" value="1"/>
</dbReference>
<organism evidence="6 7">
    <name type="scientific">Aerophototrophica crusticola</name>
    <dbReference type="NCBI Taxonomy" id="1709002"/>
    <lineage>
        <taxon>Bacteria</taxon>
        <taxon>Pseudomonadati</taxon>
        <taxon>Pseudomonadota</taxon>
        <taxon>Alphaproteobacteria</taxon>
        <taxon>Rhodospirillales</taxon>
        <taxon>Rhodospirillaceae</taxon>
        <taxon>Aerophototrophica</taxon>
    </lineage>
</organism>
<evidence type="ECO:0000256" key="2">
    <source>
        <dbReference type="ARBA" id="ARBA00023015"/>
    </source>
</evidence>
<evidence type="ECO:0000313" key="7">
    <source>
        <dbReference type="Proteomes" id="UP000501891"/>
    </source>
</evidence>
<keyword evidence="3" id="KW-0238">DNA-binding</keyword>
<dbReference type="InterPro" id="IPR050807">
    <property type="entry name" value="TransReg_Diox_bact_type"/>
</dbReference>
<dbReference type="Pfam" id="PF09856">
    <property type="entry name" value="ScfRs"/>
    <property type="match status" value="1"/>
</dbReference>
<evidence type="ECO:0000256" key="3">
    <source>
        <dbReference type="ARBA" id="ARBA00023125"/>
    </source>
</evidence>
<sequence length="482" mass="52901">MSEKKAMLGHKVRRLRRDLKMTQAQMAEEIGISPSYLNLIEANQRPLTVPLLLKIAGVYGIDLASFAEDDETRLVANLREVFADPLFETGDIKNQDMKELAAVAPTLGQAVVQLYRAYREAREDLGALAESVADGGSLQANTAGVQAFPQEDVGEFFQSHQNHFPDVETVAESLWIDGDLDSGDLYGSLAAHLKRAHGVSVKLMPSEVIGQAVRRYDRHSKRVLISEMLPPSGRAFHLAAQIGLLKHREMLEAQVAQGHFASEEARRLALIGLSSYFAGAVMMPYGRFIQAARALRYDVEVLMGRFVASFEQVCHRLTTLQRPGAKGVPFFFLRIDHAGNISKRFSAAPGFHFARFGGACPRWTIHDAFRLPGAIQTQLAQLPDGSTYFSIARRIVKPGGGWRNPARQFAIALGTDIAHAGQLVYADGIDLSNLAAATPIGMNCRICPRLDCTQRAFPPLNHRLAVDENIRGITSYVGVGVT</sequence>
<evidence type="ECO:0000313" key="6">
    <source>
        <dbReference type="EMBL" id="QJE74019.1"/>
    </source>
</evidence>
<dbReference type="CDD" id="cd00093">
    <property type="entry name" value="HTH_XRE"/>
    <property type="match status" value="1"/>
</dbReference>
<comment type="similarity">
    <text evidence="1">Belongs to the short-chain fatty acyl-CoA assimilation regulator (ScfR) family.</text>
</comment>
<dbReference type="InterPro" id="IPR018653">
    <property type="entry name" value="ScfR_C"/>
</dbReference>
<dbReference type="GO" id="GO:0003700">
    <property type="term" value="F:DNA-binding transcription factor activity"/>
    <property type="evidence" value="ECO:0007669"/>
    <property type="project" value="TreeGrafter"/>
</dbReference>
<dbReference type="Proteomes" id="UP000501891">
    <property type="component" value="Chromosome"/>
</dbReference>
<dbReference type="PANTHER" id="PTHR46797">
    <property type="entry name" value="HTH-TYPE TRANSCRIPTIONAL REGULATOR"/>
    <property type="match status" value="1"/>
</dbReference>
<evidence type="ECO:0000256" key="1">
    <source>
        <dbReference type="ARBA" id="ARBA00007227"/>
    </source>
</evidence>
<accession>A0A858R8S4</accession>
<dbReference type="InterPro" id="IPR010982">
    <property type="entry name" value="Lambda_DNA-bd_dom_sf"/>
</dbReference>
<dbReference type="PIRSF" id="PIRSF019251">
    <property type="entry name" value="Rv0465c"/>
    <property type="match status" value="1"/>
</dbReference>
<dbReference type="InterPro" id="IPR026281">
    <property type="entry name" value="HTH_RamB"/>
</dbReference>
<dbReference type="KEGG" id="acru:HHL28_13785"/>
<proteinExistence type="inferred from homology"/>
<dbReference type="SMART" id="SM00530">
    <property type="entry name" value="HTH_XRE"/>
    <property type="match status" value="1"/>
</dbReference>
<dbReference type="InterPro" id="IPR010359">
    <property type="entry name" value="IrrE_HExxH"/>
</dbReference>
<feature type="domain" description="HTH cro/C1-type" evidence="5">
    <location>
        <begin position="12"/>
        <end position="66"/>
    </location>
</feature>
<protein>
    <submittedName>
        <fullName evidence="6">DUF2083 domain-containing protein</fullName>
    </submittedName>
</protein>
<gene>
    <name evidence="6" type="ORF">HHL28_13785</name>
</gene>
<reference evidence="6" key="1">
    <citation type="submission" date="2020-04" db="EMBL/GenBank/DDBJ databases">
        <title>A desert anoxygenic phototrophic bacterium fixes CO2 using RubisCO under aerobic conditions.</title>
        <authorList>
            <person name="Tang K."/>
        </authorList>
    </citation>
    <scope>NUCLEOTIDE SEQUENCE [LARGE SCALE GENOMIC DNA]</scope>
    <source>
        <strain evidence="6">MIMtkB3</strain>
    </source>
</reference>
<name>A0A858R8S4_9PROT</name>
<dbReference type="EMBL" id="CP051775">
    <property type="protein sequence ID" value="QJE74019.1"/>
    <property type="molecule type" value="Genomic_DNA"/>
</dbReference>
<evidence type="ECO:0000259" key="5">
    <source>
        <dbReference type="PROSITE" id="PS50943"/>
    </source>
</evidence>
<evidence type="ECO:0000256" key="4">
    <source>
        <dbReference type="ARBA" id="ARBA00023163"/>
    </source>
</evidence>
<dbReference type="Gene3D" id="1.10.260.40">
    <property type="entry name" value="lambda repressor-like DNA-binding domains"/>
    <property type="match status" value="1"/>
</dbReference>